<sequence>MKRSHSVRIKAPKGQMVVSRERRSVGYLVRCPKQDAHLYELMPEEEARALEAQWQAEDEAKAKAEAEAGEAHP</sequence>
<reference evidence="2" key="1">
    <citation type="journal article" date="2021" name="Proc. Natl. Acad. Sci. U.S.A.">
        <title>A Catalog of Tens of Thousands of Viruses from Human Metagenomes Reveals Hidden Associations with Chronic Diseases.</title>
        <authorList>
            <person name="Tisza M.J."/>
            <person name="Buck C.B."/>
        </authorList>
    </citation>
    <scope>NUCLEOTIDE SEQUENCE</scope>
    <source>
        <strain evidence="2">Ctmwf23</strain>
    </source>
</reference>
<dbReference type="EMBL" id="BK032763">
    <property type="protein sequence ID" value="DAF59156.1"/>
    <property type="molecule type" value="Genomic_DNA"/>
</dbReference>
<feature type="region of interest" description="Disordered" evidence="1">
    <location>
        <begin position="53"/>
        <end position="73"/>
    </location>
</feature>
<organism evidence="2">
    <name type="scientific">Siphoviridae sp. ctmwf23</name>
    <dbReference type="NCBI Taxonomy" id="2827935"/>
    <lineage>
        <taxon>Viruses</taxon>
        <taxon>Duplodnaviria</taxon>
        <taxon>Heunggongvirae</taxon>
        <taxon>Uroviricota</taxon>
        <taxon>Caudoviricetes</taxon>
    </lineage>
</organism>
<evidence type="ECO:0000313" key="2">
    <source>
        <dbReference type="EMBL" id="DAF59156.1"/>
    </source>
</evidence>
<evidence type="ECO:0000256" key="1">
    <source>
        <dbReference type="SAM" id="MobiDB-lite"/>
    </source>
</evidence>
<protein>
    <submittedName>
        <fullName evidence="2">Uncharacterized protein</fullName>
    </submittedName>
</protein>
<feature type="compositionally biased region" description="Basic and acidic residues" evidence="1">
    <location>
        <begin position="58"/>
        <end position="73"/>
    </location>
</feature>
<proteinExistence type="predicted"/>
<accession>A0A8S5T736</accession>
<name>A0A8S5T736_9CAUD</name>